<reference evidence="1 2" key="1">
    <citation type="journal article" date="2010" name="Stand. Genomic Sci.">
        <title>Complete genome sequence of Spirosoma linguale type strain (1).</title>
        <authorList>
            <person name="Lail K."/>
            <person name="Sikorski J."/>
            <person name="Saunders E."/>
            <person name="Lapidus A."/>
            <person name="Glavina Del Rio T."/>
            <person name="Copeland A."/>
            <person name="Tice H."/>
            <person name="Cheng J.-F."/>
            <person name="Lucas S."/>
            <person name="Nolan M."/>
            <person name="Bruce D."/>
            <person name="Goodwin L."/>
            <person name="Pitluck S."/>
            <person name="Ivanova N."/>
            <person name="Mavromatis K."/>
            <person name="Ovchinnikova G."/>
            <person name="Pati A."/>
            <person name="Chen A."/>
            <person name="Palaniappan K."/>
            <person name="Land M."/>
            <person name="Hauser L."/>
            <person name="Chang Y.-J."/>
            <person name="Jeffries C.D."/>
            <person name="Chain P."/>
            <person name="Brettin T."/>
            <person name="Detter J.C."/>
            <person name="Schuetze A."/>
            <person name="Rohde M."/>
            <person name="Tindall B.J."/>
            <person name="Goeker M."/>
            <person name="Bristow J."/>
            <person name="Eisen J.A."/>
            <person name="Markowitz V."/>
            <person name="Hugenholtz P."/>
            <person name="Kyrpides N.C."/>
            <person name="Klenk H.-P."/>
            <person name="Chen F."/>
        </authorList>
    </citation>
    <scope>NUCLEOTIDE SEQUENCE [LARGE SCALE GENOMIC DNA]</scope>
    <source>
        <strain evidence="2">ATCC 33905 / DSM 74 / LMG 10896 / Claus 1</strain>
    </source>
</reference>
<gene>
    <name evidence="1" type="ordered locus">Slin_3161</name>
</gene>
<keyword evidence="2" id="KW-1185">Reference proteome</keyword>
<evidence type="ECO:0000313" key="2">
    <source>
        <dbReference type="Proteomes" id="UP000002028"/>
    </source>
</evidence>
<dbReference type="EMBL" id="CP001769">
    <property type="protein sequence ID" value="ADB39172.1"/>
    <property type="molecule type" value="Genomic_DNA"/>
</dbReference>
<accession>D2QMA9</accession>
<dbReference type="Proteomes" id="UP000002028">
    <property type="component" value="Chromosome"/>
</dbReference>
<organism evidence="1 2">
    <name type="scientific">Spirosoma linguale (strain ATCC 33905 / DSM 74 / LMG 10896 / Claus 1)</name>
    <dbReference type="NCBI Taxonomy" id="504472"/>
    <lineage>
        <taxon>Bacteria</taxon>
        <taxon>Pseudomonadati</taxon>
        <taxon>Bacteroidota</taxon>
        <taxon>Cytophagia</taxon>
        <taxon>Cytophagales</taxon>
        <taxon>Cytophagaceae</taxon>
        <taxon>Spirosoma</taxon>
    </lineage>
</organism>
<sequence length="39" mass="4625">MSIESFKWQTPIKPGSKFYSEYNAAKEGKMPKKKHNFNF</sequence>
<dbReference type="HOGENOM" id="CLU_3317219_0_0_10"/>
<name>D2QMA9_SPILD</name>
<dbReference type="KEGG" id="sli:Slin_3161"/>
<dbReference type="AlphaFoldDB" id="D2QMA9"/>
<evidence type="ECO:0000313" key="1">
    <source>
        <dbReference type="EMBL" id="ADB39172.1"/>
    </source>
</evidence>
<protein>
    <submittedName>
        <fullName evidence="1">Uncharacterized protein</fullName>
    </submittedName>
</protein>
<proteinExistence type="predicted"/>